<keyword evidence="1" id="KW-0812">Transmembrane</keyword>
<feature type="transmembrane region" description="Helical" evidence="1">
    <location>
        <begin position="244"/>
        <end position="261"/>
    </location>
</feature>
<feature type="transmembrane region" description="Helical" evidence="1">
    <location>
        <begin position="306"/>
        <end position="326"/>
    </location>
</feature>
<keyword evidence="1" id="KW-1133">Transmembrane helix</keyword>
<proteinExistence type="predicted"/>
<feature type="transmembrane region" description="Helical" evidence="1">
    <location>
        <begin position="12"/>
        <end position="31"/>
    </location>
</feature>
<evidence type="ECO:0000256" key="1">
    <source>
        <dbReference type="SAM" id="Phobius"/>
    </source>
</evidence>
<evidence type="ECO:0000313" key="2">
    <source>
        <dbReference type="EMBL" id="MCW3781795.1"/>
    </source>
</evidence>
<comment type="caution">
    <text evidence="2">The sequence shown here is derived from an EMBL/GenBank/DDBJ whole genome shotgun (WGS) entry which is preliminary data.</text>
</comment>
<dbReference type="Proteomes" id="UP001207582">
    <property type="component" value="Unassembled WGS sequence"/>
</dbReference>
<evidence type="ECO:0000313" key="3">
    <source>
        <dbReference type="Proteomes" id="UP001207582"/>
    </source>
</evidence>
<name>A0ABT3J2S8_9RHOB</name>
<feature type="transmembrane region" description="Helical" evidence="1">
    <location>
        <begin position="205"/>
        <end position="224"/>
    </location>
</feature>
<gene>
    <name evidence="2" type="ORF">OM960_09335</name>
</gene>
<feature type="transmembrane region" description="Helical" evidence="1">
    <location>
        <begin position="37"/>
        <end position="55"/>
    </location>
</feature>
<dbReference type="EMBL" id="JAPDOG010000007">
    <property type="protein sequence ID" value="MCW3781795.1"/>
    <property type="molecule type" value="Genomic_DNA"/>
</dbReference>
<organism evidence="2 3">
    <name type="scientific">Defluviimonas salinarum</name>
    <dbReference type="NCBI Taxonomy" id="2992147"/>
    <lineage>
        <taxon>Bacteria</taxon>
        <taxon>Pseudomonadati</taxon>
        <taxon>Pseudomonadota</taxon>
        <taxon>Alphaproteobacteria</taxon>
        <taxon>Rhodobacterales</taxon>
        <taxon>Paracoccaceae</taxon>
        <taxon>Albidovulum</taxon>
    </lineage>
</organism>
<keyword evidence="1" id="KW-0472">Membrane</keyword>
<feature type="transmembrane region" description="Helical" evidence="1">
    <location>
        <begin position="62"/>
        <end position="83"/>
    </location>
</feature>
<dbReference type="RefSeq" id="WP_264771783.1">
    <property type="nucleotide sequence ID" value="NZ_JAPDOG010000007.1"/>
</dbReference>
<accession>A0ABT3J2S8</accession>
<sequence>MTGEQVERVMRGGLGVLGGASLWAAMTSWKAGLTRPVLGLTVFALVFFGVAHILADTMRSRRVVLMAAGLAAPVAALVVRVSLRHDAPEAIVHDGHPLAAAFAMATLIFVGIVWMVVNLSSELLILVGIDVLRLLMRTDWFGPVVSGTSVGLSLAVLGDVADIVVPRLVLRLLRLFVPVGLTVSLAFLAGLPARGLSELFGGRSTAGLLMAIAIAAVALVSIAVADEEAEPVQGRVMRGAARGLALVLPVLARLAAWAIWLRVRDYGWTPERVLAAAGAAVLLAYGALYAGAALGPGDLMARIRRGNVAVALIFVGLAALWLTPVLDAGAISVASQAARYADGRAATAELPVWEMQNDWGRSGPVMLDRLPALGDHPRASPLAAEVNWARTATNRWAERPGTGVEARLAALRAGALRVPAGAALPDWFEGALAHEGRDWEAACDRNAAPGLPGCAVVLADFVPEVAGAEAMVLALDRIDPGGMGRLDVTLYEPQGPDGAAMTETRSVRLGTGEVEWIFTTLAAGEIALVPQRALRLSAGSSVLK</sequence>
<reference evidence="2 3" key="1">
    <citation type="submission" date="2022-10" db="EMBL/GenBank/DDBJ databases">
        <title>Defluviimonas sp. CAU 1641 isolated from mud.</title>
        <authorList>
            <person name="Kim W."/>
        </authorList>
    </citation>
    <scope>NUCLEOTIDE SEQUENCE [LARGE SCALE GENOMIC DNA]</scope>
    <source>
        <strain evidence="2 3">CAU 1641</strain>
    </source>
</reference>
<protein>
    <submittedName>
        <fullName evidence="2">DUF4153 domain-containing protein</fullName>
    </submittedName>
</protein>
<keyword evidence="3" id="KW-1185">Reference proteome</keyword>
<feature type="transmembrane region" description="Helical" evidence="1">
    <location>
        <begin position="172"/>
        <end position="193"/>
    </location>
</feature>
<feature type="transmembrane region" description="Helical" evidence="1">
    <location>
        <begin position="273"/>
        <end position="294"/>
    </location>
</feature>
<feature type="transmembrane region" description="Helical" evidence="1">
    <location>
        <begin position="98"/>
        <end position="119"/>
    </location>
</feature>